<dbReference type="KEGG" id="bpg:Bathy15g00320"/>
<dbReference type="Gene3D" id="2.160.20.80">
    <property type="entry name" value="E3 ubiquitin-protein ligase SopA"/>
    <property type="match status" value="1"/>
</dbReference>
<keyword evidence="2" id="KW-0812">Transmembrane</keyword>
<dbReference type="RefSeq" id="XP_007508745.1">
    <property type="nucleotide sequence ID" value="XM_007508683.1"/>
</dbReference>
<evidence type="ECO:0000256" key="2">
    <source>
        <dbReference type="SAM" id="Phobius"/>
    </source>
</evidence>
<accession>K8EP50</accession>
<dbReference type="GeneID" id="19011515"/>
<proteinExistence type="predicted"/>
<sequence length="293" mass="32413">MTTTTLTAPTATTTTRFGTSVKSTARRLTVADARLRRRFEMRKGVVFRSSSSSSSSSSLRNYDDDDERTPSTSYDDDDSRRRRTKRTTSILLSLATAFSMGFGAQIGDFFSARAEFLDDSVKSEVTDLRVKQLDGVDFYSKSEHSNEDFSNLDLRGTIWVEAELRNTNFSKSDMRGAVMTRSIMPNADVHGSDVSNVLFDYVLLRGANFEDAVAVGANFIRSDMGEMKIKNADFTEAVIDRYQVLGLCETAEGVNPYTGVDTRMSLGCDSFVKKYEGSGQGGKIEVKCIGKCE</sequence>
<dbReference type="PANTHER" id="PTHR47121">
    <property type="entry name" value="THYLAKOID LUMENAL PROTEIN TL20.3, CHLOROPLASTIC"/>
    <property type="match status" value="1"/>
</dbReference>
<dbReference type="InterPro" id="IPR001646">
    <property type="entry name" value="5peptide_repeat"/>
</dbReference>
<dbReference type="Pfam" id="PF00805">
    <property type="entry name" value="Pentapeptide"/>
    <property type="match status" value="2"/>
</dbReference>
<feature type="region of interest" description="Disordered" evidence="1">
    <location>
        <begin position="49"/>
        <end position="81"/>
    </location>
</feature>
<organism evidence="3 4">
    <name type="scientific">Bathycoccus prasinos</name>
    <dbReference type="NCBI Taxonomy" id="41875"/>
    <lineage>
        <taxon>Eukaryota</taxon>
        <taxon>Viridiplantae</taxon>
        <taxon>Chlorophyta</taxon>
        <taxon>Mamiellophyceae</taxon>
        <taxon>Mamiellales</taxon>
        <taxon>Bathycoccaceae</taxon>
        <taxon>Bathycoccus</taxon>
    </lineage>
</organism>
<evidence type="ECO:0000313" key="3">
    <source>
        <dbReference type="EMBL" id="CCO19831.1"/>
    </source>
</evidence>
<protein>
    <submittedName>
        <fullName evidence="3">Pentapeptide repeat-containing protein</fullName>
    </submittedName>
</protein>
<dbReference type="SUPFAM" id="SSF141571">
    <property type="entry name" value="Pentapeptide repeat-like"/>
    <property type="match status" value="1"/>
</dbReference>
<dbReference type="PANTHER" id="PTHR47121:SF2">
    <property type="entry name" value="THYLAKOID LUMENAL PROTEIN TL20.3, CHLOROPLASTIC"/>
    <property type="match status" value="1"/>
</dbReference>
<dbReference type="Proteomes" id="UP000198341">
    <property type="component" value="Chromosome 15"/>
</dbReference>
<keyword evidence="2" id="KW-0472">Membrane</keyword>
<dbReference type="EMBL" id="FO082264">
    <property type="protein sequence ID" value="CCO19831.1"/>
    <property type="molecule type" value="Genomic_DNA"/>
</dbReference>
<name>K8EP50_9CHLO</name>
<dbReference type="OrthoDB" id="9989223at2759"/>
<feature type="compositionally biased region" description="Low complexity" evidence="1">
    <location>
        <begin position="49"/>
        <end position="58"/>
    </location>
</feature>
<dbReference type="InterPro" id="IPR053285">
    <property type="entry name" value="Thylakoid_lumenal_pentapeptide"/>
</dbReference>
<evidence type="ECO:0000313" key="4">
    <source>
        <dbReference type="Proteomes" id="UP000198341"/>
    </source>
</evidence>
<dbReference type="AlphaFoldDB" id="K8EP50"/>
<gene>
    <name evidence="3" type="ordered locus">Bathy15g00320</name>
</gene>
<dbReference type="eggNOG" id="ENOG502S4CZ">
    <property type="taxonomic scope" value="Eukaryota"/>
</dbReference>
<keyword evidence="4" id="KW-1185">Reference proteome</keyword>
<keyword evidence="2" id="KW-1133">Transmembrane helix</keyword>
<feature type="transmembrane region" description="Helical" evidence="2">
    <location>
        <begin position="90"/>
        <end position="110"/>
    </location>
</feature>
<reference evidence="3 4" key="1">
    <citation type="submission" date="2011-10" db="EMBL/GenBank/DDBJ databases">
        <authorList>
            <person name="Genoscope - CEA"/>
        </authorList>
    </citation>
    <scope>NUCLEOTIDE SEQUENCE [LARGE SCALE GENOMIC DNA]</scope>
    <source>
        <strain evidence="3 4">RCC 1105</strain>
    </source>
</reference>
<dbReference type="STRING" id="41875.K8EP50"/>
<evidence type="ECO:0000256" key="1">
    <source>
        <dbReference type="SAM" id="MobiDB-lite"/>
    </source>
</evidence>